<dbReference type="EMBL" id="QGKV02000832">
    <property type="protein sequence ID" value="KAF3545540.1"/>
    <property type="molecule type" value="Genomic_DNA"/>
</dbReference>
<proteinExistence type="predicted"/>
<dbReference type="EMBL" id="QGKY02000089">
    <property type="protein sequence ID" value="KAF2611219.1"/>
    <property type="molecule type" value="Genomic_DNA"/>
</dbReference>
<dbReference type="AlphaFoldDB" id="A0A8S9JA28"/>
<comment type="caution">
    <text evidence="1">The sequence shown here is derived from an EMBL/GenBank/DDBJ whole genome shotgun (WGS) entry which is preliminary data.</text>
</comment>
<reference evidence="1" key="1">
    <citation type="submission" date="2019-12" db="EMBL/GenBank/DDBJ databases">
        <title>Genome sequencing and annotation of Brassica cretica.</title>
        <authorList>
            <person name="Studholme D.J."/>
            <person name="Sarris P.F."/>
        </authorList>
    </citation>
    <scope>NUCLEOTIDE SEQUENCE</scope>
    <source>
        <strain evidence="1">PFS-102/07</strain>
        <tissue evidence="1">Leaf</tissue>
    </source>
</reference>
<keyword evidence="3" id="KW-1185">Reference proteome</keyword>
<reference evidence="2" key="2">
    <citation type="submission" date="2019-12" db="EMBL/GenBank/DDBJ databases">
        <authorList>
            <person name="Studholme D.J."/>
            <person name="Sarris P."/>
        </authorList>
    </citation>
    <scope>NUCLEOTIDE SEQUENCE</scope>
    <source>
        <strain evidence="2">PFS-1207/04</strain>
        <tissue evidence="2">Leaf</tissue>
    </source>
</reference>
<organism evidence="1">
    <name type="scientific">Brassica cretica</name>
    <name type="common">Mustard</name>
    <dbReference type="NCBI Taxonomy" id="69181"/>
    <lineage>
        <taxon>Eukaryota</taxon>
        <taxon>Viridiplantae</taxon>
        <taxon>Streptophyta</taxon>
        <taxon>Embryophyta</taxon>
        <taxon>Tracheophyta</taxon>
        <taxon>Spermatophyta</taxon>
        <taxon>Magnoliopsida</taxon>
        <taxon>eudicotyledons</taxon>
        <taxon>Gunneridae</taxon>
        <taxon>Pentapetalae</taxon>
        <taxon>rosids</taxon>
        <taxon>malvids</taxon>
        <taxon>Brassicales</taxon>
        <taxon>Brassicaceae</taxon>
        <taxon>Brassiceae</taxon>
        <taxon>Brassica</taxon>
    </lineage>
</organism>
<reference evidence="2 3" key="3">
    <citation type="journal article" date="2020" name="BMC Genomics">
        <title>Intraspecific diversification of the crop wild relative Brassica cretica Lam. using demographic model selection.</title>
        <authorList>
            <person name="Kioukis A."/>
            <person name="Michalopoulou V.A."/>
            <person name="Briers L."/>
            <person name="Pirintsos S."/>
            <person name="Studholme D.J."/>
            <person name="Pavlidis P."/>
            <person name="Sarris P.F."/>
        </authorList>
    </citation>
    <scope>NUCLEOTIDE SEQUENCE [LARGE SCALE GENOMIC DNA]</scope>
    <source>
        <strain evidence="3">cv. PFS-1207/04</strain>
        <strain evidence="2">PFS-1207/04</strain>
    </source>
</reference>
<accession>A0A8S9JA28</accession>
<sequence>MEKVPVLICHCLTRRFSQEATKEGLARLSLVQSEEDRVETNHLQDREEDLLVLICRCLTRRFSQDATTEGLAIPAPVQSEEDQRPHRLHPSGQIDAHTHIKHMGGPDQAHAVLTLPETKYLRPHRLHPSGQIDAHTHIKHMRGPDQAHAVLTLPETGHAIQGPLE</sequence>
<dbReference type="Proteomes" id="UP000266723">
    <property type="component" value="Unassembled WGS sequence"/>
</dbReference>
<evidence type="ECO:0000313" key="2">
    <source>
        <dbReference type="EMBL" id="KAF3545540.1"/>
    </source>
</evidence>
<evidence type="ECO:0000313" key="3">
    <source>
        <dbReference type="Proteomes" id="UP000266723"/>
    </source>
</evidence>
<gene>
    <name evidence="2" type="ORF">DY000_02002050</name>
    <name evidence="1" type="ORF">F2Q70_00008537</name>
</gene>
<name>A0A8S9JA28_BRACR</name>
<protein>
    <submittedName>
        <fullName evidence="1">Uncharacterized protein</fullName>
    </submittedName>
</protein>
<evidence type="ECO:0000313" key="1">
    <source>
        <dbReference type="EMBL" id="KAF2611219.1"/>
    </source>
</evidence>